<dbReference type="EMBL" id="JBHUJD010000021">
    <property type="protein sequence ID" value="MFD2311724.1"/>
    <property type="molecule type" value="Genomic_DNA"/>
</dbReference>
<gene>
    <name evidence="2" type="ORF">ACFSKX_14950</name>
</gene>
<sequence length="273" mass="30953">MYVTIIGSKIFYADDLGQLCQQIKNYQTNGTRSATINQRLFYNNLVNYAYMTDEQFVRFKNAGRRHPSRIPNKMVGQIDRTRGDRSSGGLQKWDVGEYGSLTGKSGPWGNGSLTNRDHMTANSSNQQQFNTGTWPGSATTRSEVKREGLAIAVSGHHHRKASYTYGGRTRSPSPMTQLNRMQFGAQHPTDAFFTEMNSMLDWKSSHLNSNNVQKNTLRLEMVGAYAYMYKLSVDQGFIDASWEQDLYLVIWMNHAVSSDNTPTPNHPANHHRK</sequence>
<comment type="caution">
    <text evidence="2">The sequence shown here is derived from an EMBL/GenBank/DDBJ whole genome shotgun (WGS) entry which is preliminary data.</text>
</comment>
<dbReference type="Proteomes" id="UP001597425">
    <property type="component" value="Unassembled WGS sequence"/>
</dbReference>
<feature type="region of interest" description="Disordered" evidence="1">
    <location>
        <begin position="118"/>
        <end position="139"/>
    </location>
</feature>
<name>A0ABW5EED0_9GAMM</name>
<proteinExistence type="predicted"/>
<keyword evidence="3" id="KW-1185">Reference proteome</keyword>
<accession>A0ABW5EED0</accession>
<protein>
    <submittedName>
        <fullName evidence="2">Uncharacterized protein</fullName>
    </submittedName>
</protein>
<evidence type="ECO:0000313" key="3">
    <source>
        <dbReference type="Proteomes" id="UP001597425"/>
    </source>
</evidence>
<evidence type="ECO:0000256" key="1">
    <source>
        <dbReference type="SAM" id="MobiDB-lite"/>
    </source>
</evidence>
<reference evidence="3" key="1">
    <citation type="journal article" date="2019" name="Int. J. Syst. Evol. Microbiol.">
        <title>The Global Catalogue of Microorganisms (GCM) 10K type strain sequencing project: providing services to taxonomists for standard genome sequencing and annotation.</title>
        <authorList>
            <consortium name="The Broad Institute Genomics Platform"/>
            <consortium name="The Broad Institute Genome Sequencing Center for Infectious Disease"/>
            <person name="Wu L."/>
            <person name="Ma J."/>
        </authorList>
    </citation>
    <scope>NUCLEOTIDE SEQUENCE [LARGE SCALE GENOMIC DNA]</scope>
    <source>
        <strain evidence="3">KCTC 12848</strain>
    </source>
</reference>
<organism evidence="2 3">
    <name type="scientific">Microbulbifer halophilus</name>
    <dbReference type="NCBI Taxonomy" id="453963"/>
    <lineage>
        <taxon>Bacteria</taxon>
        <taxon>Pseudomonadati</taxon>
        <taxon>Pseudomonadota</taxon>
        <taxon>Gammaproteobacteria</taxon>
        <taxon>Cellvibrionales</taxon>
        <taxon>Microbulbiferaceae</taxon>
        <taxon>Microbulbifer</taxon>
    </lineage>
</organism>
<evidence type="ECO:0000313" key="2">
    <source>
        <dbReference type="EMBL" id="MFD2311724.1"/>
    </source>
</evidence>
<feature type="compositionally biased region" description="Polar residues" evidence="1">
    <location>
        <begin position="120"/>
        <end position="139"/>
    </location>
</feature>